<dbReference type="PANTHER" id="PTHR30535">
    <property type="entry name" value="VITAMIN B12-BINDING PROTEIN"/>
    <property type="match status" value="1"/>
</dbReference>
<name>A0A918XLF0_9ACTN</name>
<dbReference type="Proteomes" id="UP000654947">
    <property type="component" value="Unassembled WGS sequence"/>
</dbReference>
<evidence type="ECO:0000256" key="1">
    <source>
        <dbReference type="ARBA" id="ARBA00008814"/>
    </source>
</evidence>
<dbReference type="InterPro" id="IPR002491">
    <property type="entry name" value="ABC_transptr_periplasmic_BD"/>
</dbReference>
<evidence type="ECO:0000313" key="5">
    <source>
        <dbReference type="Proteomes" id="UP000654947"/>
    </source>
</evidence>
<organism evidence="4 5">
    <name type="scientific">Nocardiopsis kunsanensis</name>
    <dbReference type="NCBI Taxonomy" id="141693"/>
    <lineage>
        <taxon>Bacteria</taxon>
        <taxon>Bacillati</taxon>
        <taxon>Actinomycetota</taxon>
        <taxon>Actinomycetes</taxon>
        <taxon>Streptosporangiales</taxon>
        <taxon>Nocardiopsidaceae</taxon>
        <taxon>Nocardiopsis</taxon>
    </lineage>
</organism>
<dbReference type="PANTHER" id="PTHR30535:SF34">
    <property type="entry name" value="MOLYBDATE-BINDING PROTEIN MOLA"/>
    <property type="match status" value="1"/>
</dbReference>
<sequence>MGSSTAATTATAAARLTCLSVVAVLVTTACGDGGTAEGEGGRSSPEGYPITIDNCGHEVVFEAPPERVVLLESAPVTILDGIGVFERVQSRAGFFPLEYYDGELAQKVQGAEAFSEDMDASGHLMISQEEVVAQGPDLVLGLPDGVTRAGLEDAGSAVLTQELYCEGNGGEASFDDVHAEIDRYGEIFDRGQEAEGLSNELSDRVAAVEERTRDEDRTAAVLYPSAGGGPLYTYGTASMAHPQLDAAGFENVFADMDERVFEVQTEELIDRDPDVLVVLHQGGREEAQEALLQRSGIESVAAVSEGDIRYQLFNFTEPASPLVVDGLEHIAEHFSARG</sequence>
<dbReference type="PROSITE" id="PS50983">
    <property type="entry name" value="FE_B12_PBP"/>
    <property type="match status" value="1"/>
</dbReference>
<dbReference type="SUPFAM" id="SSF53807">
    <property type="entry name" value="Helical backbone' metal receptor"/>
    <property type="match status" value="1"/>
</dbReference>
<evidence type="ECO:0000259" key="3">
    <source>
        <dbReference type="PROSITE" id="PS50983"/>
    </source>
</evidence>
<dbReference type="Gene3D" id="3.40.50.1980">
    <property type="entry name" value="Nitrogenase molybdenum iron protein domain"/>
    <property type="match status" value="2"/>
</dbReference>
<reference evidence="4 5" key="1">
    <citation type="journal article" date="2014" name="Int. J. Syst. Evol. Microbiol.">
        <title>Complete genome sequence of Corynebacterium casei LMG S-19264T (=DSM 44701T), isolated from a smear-ripened cheese.</title>
        <authorList>
            <consortium name="US DOE Joint Genome Institute (JGI-PGF)"/>
            <person name="Walter F."/>
            <person name="Albersmeier A."/>
            <person name="Kalinowski J."/>
            <person name="Ruckert C."/>
        </authorList>
    </citation>
    <scope>NUCLEOTIDE SEQUENCE [LARGE SCALE GENOMIC DNA]</scope>
    <source>
        <strain evidence="4 5">KCTC 19473</strain>
    </source>
</reference>
<dbReference type="InterPro" id="IPR050902">
    <property type="entry name" value="ABC_Transporter_SBP"/>
</dbReference>
<evidence type="ECO:0000313" key="4">
    <source>
        <dbReference type="EMBL" id="GHD37602.1"/>
    </source>
</evidence>
<feature type="chain" id="PRO_5038777133" evidence="2">
    <location>
        <begin position="24"/>
        <end position="338"/>
    </location>
</feature>
<protein>
    <submittedName>
        <fullName evidence="4">Fe3+-hydroxamate ABC transporter substrate-binding protein</fullName>
    </submittedName>
</protein>
<comment type="caution">
    <text evidence="4">The sequence shown here is derived from an EMBL/GenBank/DDBJ whole genome shotgun (WGS) entry which is preliminary data.</text>
</comment>
<accession>A0A918XLF0</accession>
<dbReference type="EMBL" id="BMXL01000052">
    <property type="protein sequence ID" value="GHD37602.1"/>
    <property type="molecule type" value="Genomic_DNA"/>
</dbReference>
<dbReference type="RefSeq" id="WP_193518748.1">
    <property type="nucleotide sequence ID" value="NZ_BMXL01000052.1"/>
</dbReference>
<gene>
    <name evidence="4" type="ORF">GCM10007147_45730</name>
</gene>
<dbReference type="AlphaFoldDB" id="A0A918XLF0"/>
<dbReference type="Pfam" id="PF01497">
    <property type="entry name" value="Peripla_BP_2"/>
    <property type="match status" value="1"/>
</dbReference>
<feature type="domain" description="Fe/B12 periplasmic-binding" evidence="3">
    <location>
        <begin position="67"/>
        <end position="338"/>
    </location>
</feature>
<comment type="similarity">
    <text evidence="1">Belongs to the bacterial solute-binding protein 8 family.</text>
</comment>
<proteinExistence type="inferred from homology"/>
<feature type="signal peptide" evidence="2">
    <location>
        <begin position="1"/>
        <end position="23"/>
    </location>
</feature>
<keyword evidence="2" id="KW-0732">Signal</keyword>
<keyword evidence="5" id="KW-1185">Reference proteome</keyword>
<evidence type="ECO:0000256" key="2">
    <source>
        <dbReference type="SAM" id="SignalP"/>
    </source>
</evidence>